<dbReference type="GO" id="GO:0046872">
    <property type="term" value="F:metal ion binding"/>
    <property type="evidence" value="ECO:0007669"/>
    <property type="project" value="UniProtKB-KW"/>
</dbReference>
<dbReference type="OrthoDB" id="3064516at2759"/>
<evidence type="ECO:0000256" key="2">
    <source>
        <dbReference type="ARBA" id="ARBA00022670"/>
    </source>
</evidence>
<feature type="active site" description="Proton acceptor" evidence="6">
    <location>
        <position position="246"/>
    </location>
</feature>
<feature type="domain" description="Peptidase M20 dimerisation" evidence="9">
    <location>
        <begin position="293"/>
        <end position="442"/>
    </location>
</feature>
<feature type="binding site" evidence="7">
    <location>
        <position position="212"/>
    </location>
    <ligand>
        <name>Zn(2+)</name>
        <dbReference type="ChEBI" id="CHEBI:29105"/>
        <label>2</label>
    </ligand>
</feature>
<dbReference type="GeneID" id="27685371"/>
<keyword evidence="8" id="KW-1133">Transmembrane helix</keyword>
<dbReference type="InterPro" id="IPR011650">
    <property type="entry name" value="Peptidase_M20_dimer"/>
</dbReference>
<feature type="transmembrane region" description="Helical" evidence="8">
    <location>
        <begin position="35"/>
        <end position="54"/>
    </location>
</feature>
<name>A0A0L0HNW9_SPIPD</name>
<gene>
    <name evidence="10" type="ORF">SPPG_01728</name>
</gene>
<evidence type="ECO:0000256" key="1">
    <source>
        <dbReference type="ARBA" id="ARBA00006247"/>
    </source>
</evidence>
<evidence type="ECO:0000256" key="3">
    <source>
        <dbReference type="ARBA" id="ARBA00022723"/>
    </source>
</evidence>
<dbReference type="GO" id="GO:0051603">
    <property type="term" value="P:proteolysis involved in protein catabolic process"/>
    <property type="evidence" value="ECO:0007669"/>
    <property type="project" value="TreeGrafter"/>
</dbReference>
<dbReference type="InterPro" id="IPR017141">
    <property type="entry name" value="Pept_M20_carboxypep"/>
</dbReference>
<dbReference type="EMBL" id="KQ257452">
    <property type="protein sequence ID" value="KND02640.1"/>
    <property type="molecule type" value="Genomic_DNA"/>
</dbReference>
<dbReference type="VEuPathDB" id="FungiDB:SPPG_01728"/>
<dbReference type="Pfam" id="PF07687">
    <property type="entry name" value="M20_dimer"/>
    <property type="match status" value="1"/>
</dbReference>
<feature type="binding site" evidence="7">
    <location>
        <position position="177"/>
    </location>
    <ligand>
        <name>Zn(2+)</name>
        <dbReference type="ChEBI" id="CHEBI:29105"/>
        <label>2</label>
    </ligand>
</feature>
<comment type="similarity">
    <text evidence="1">Belongs to the peptidase M20A family.</text>
</comment>
<organism evidence="10 11">
    <name type="scientific">Spizellomyces punctatus (strain DAOM BR117)</name>
    <dbReference type="NCBI Taxonomy" id="645134"/>
    <lineage>
        <taxon>Eukaryota</taxon>
        <taxon>Fungi</taxon>
        <taxon>Fungi incertae sedis</taxon>
        <taxon>Chytridiomycota</taxon>
        <taxon>Chytridiomycota incertae sedis</taxon>
        <taxon>Chytridiomycetes</taxon>
        <taxon>Spizellomycetales</taxon>
        <taxon>Spizellomycetaceae</taxon>
        <taxon>Spizellomyces</taxon>
    </lineage>
</organism>
<accession>A0A0L0HNW9</accession>
<dbReference type="InterPro" id="IPR002933">
    <property type="entry name" value="Peptidase_M20"/>
</dbReference>
<evidence type="ECO:0000259" key="9">
    <source>
        <dbReference type="Pfam" id="PF07687"/>
    </source>
</evidence>
<keyword evidence="3 7" id="KW-0479">Metal-binding</keyword>
<evidence type="ECO:0000256" key="4">
    <source>
        <dbReference type="ARBA" id="ARBA00022801"/>
    </source>
</evidence>
<dbReference type="Gene3D" id="3.40.630.10">
    <property type="entry name" value="Zn peptidases"/>
    <property type="match status" value="1"/>
</dbReference>
<feature type="binding site" evidence="7">
    <location>
        <position position="275"/>
    </location>
    <ligand>
        <name>Zn(2+)</name>
        <dbReference type="ChEBI" id="CHEBI:29105"/>
        <label>2</label>
    </ligand>
</feature>
<dbReference type="PROSITE" id="PS00759">
    <property type="entry name" value="ARGE_DAPE_CPG2_2"/>
    <property type="match status" value="1"/>
</dbReference>
<protein>
    <recommendedName>
        <fullName evidence="9">Peptidase M20 dimerisation domain-containing protein</fullName>
    </recommendedName>
</protein>
<keyword evidence="11" id="KW-1185">Reference proteome</keyword>
<evidence type="ECO:0000256" key="5">
    <source>
        <dbReference type="ARBA" id="ARBA00022833"/>
    </source>
</evidence>
<feature type="binding site" evidence="7">
    <location>
        <position position="247"/>
    </location>
    <ligand>
        <name>Zn(2+)</name>
        <dbReference type="ChEBI" id="CHEBI:29105"/>
        <label>1</label>
    </ligand>
</feature>
<feature type="active site" evidence="6">
    <location>
        <position position="179"/>
    </location>
</feature>
<dbReference type="FunFam" id="1.10.150.900:FF:000003">
    <property type="entry name" value="N-fatty-acyl-amino acid synthase/hydrolase PM20D1"/>
    <property type="match status" value="1"/>
</dbReference>
<dbReference type="InterPro" id="IPR036264">
    <property type="entry name" value="Bact_exopeptidase_dim_dom"/>
</dbReference>
<evidence type="ECO:0000256" key="7">
    <source>
        <dbReference type="PIRSR" id="PIRSR037217-2"/>
    </source>
</evidence>
<evidence type="ECO:0000256" key="6">
    <source>
        <dbReference type="PIRSR" id="PIRSR037217-1"/>
    </source>
</evidence>
<keyword evidence="5 7" id="KW-0862">Zinc</keyword>
<proteinExistence type="inferred from homology"/>
<evidence type="ECO:0000256" key="8">
    <source>
        <dbReference type="SAM" id="Phobius"/>
    </source>
</evidence>
<keyword evidence="8" id="KW-0472">Membrane</keyword>
<dbReference type="InterPro" id="IPR047177">
    <property type="entry name" value="Pept_M20A"/>
</dbReference>
<dbReference type="GO" id="GO:0006629">
    <property type="term" value="P:lipid metabolic process"/>
    <property type="evidence" value="ECO:0007669"/>
    <property type="project" value="UniProtKB-ARBA"/>
</dbReference>
<dbReference type="GO" id="GO:0016810">
    <property type="term" value="F:hydrolase activity, acting on carbon-nitrogen (but not peptide) bonds"/>
    <property type="evidence" value="ECO:0007669"/>
    <property type="project" value="UniProtKB-ARBA"/>
</dbReference>
<dbReference type="GO" id="GO:0043605">
    <property type="term" value="P:amide catabolic process"/>
    <property type="evidence" value="ECO:0007669"/>
    <property type="project" value="UniProtKB-ARBA"/>
</dbReference>
<keyword evidence="4" id="KW-0378">Hydrolase</keyword>
<dbReference type="SUPFAM" id="SSF55031">
    <property type="entry name" value="Bacterial exopeptidase dimerisation domain"/>
    <property type="match status" value="1"/>
</dbReference>
<dbReference type="GO" id="GO:0005576">
    <property type="term" value="C:extracellular region"/>
    <property type="evidence" value="ECO:0007669"/>
    <property type="project" value="UniProtKB-ARBA"/>
</dbReference>
<dbReference type="FunFam" id="3.40.630.10:FF:000027">
    <property type="entry name" value="N-fatty-acyl-amino acid synthase/hydrolase PM20D1"/>
    <property type="match status" value="1"/>
</dbReference>
<dbReference type="CDD" id="cd05674">
    <property type="entry name" value="M20_yscS"/>
    <property type="match status" value="1"/>
</dbReference>
<dbReference type="RefSeq" id="XP_016610679.1">
    <property type="nucleotide sequence ID" value="XM_016750043.1"/>
</dbReference>
<dbReference type="PIRSF" id="PIRSF037217">
    <property type="entry name" value="Carboxypeptidase_S"/>
    <property type="match status" value="1"/>
</dbReference>
<dbReference type="Gene3D" id="3.30.70.360">
    <property type="match status" value="1"/>
</dbReference>
<dbReference type="Gene3D" id="1.10.150.900">
    <property type="match status" value="1"/>
</dbReference>
<dbReference type="Pfam" id="PF01546">
    <property type="entry name" value="Peptidase_M20"/>
    <property type="match status" value="1"/>
</dbReference>
<dbReference type="AlphaFoldDB" id="A0A0L0HNW9"/>
<dbReference type="GO" id="GO:0043604">
    <property type="term" value="P:amide biosynthetic process"/>
    <property type="evidence" value="ECO:0007669"/>
    <property type="project" value="UniProtKB-ARBA"/>
</dbReference>
<dbReference type="GO" id="GO:0006520">
    <property type="term" value="P:amino acid metabolic process"/>
    <property type="evidence" value="ECO:0007669"/>
    <property type="project" value="UniProtKB-ARBA"/>
</dbReference>
<dbReference type="InParanoid" id="A0A0L0HNW9"/>
<dbReference type="InterPro" id="IPR001261">
    <property type="entry name" value="ArgE/DapE_CS"/>
</dbReference>
<dbReference type="eggNOG" id="KOG2275">
    <property type="taxonomic scope" value="Eukaryota"/>
</dbReference>
<dbReference type="Proteomes" id="UP000053201">
    <property type="component" value="Unassembled WGS sequence"/>
</dbReference>
<dbReference type="STRING" id="645134.A0A0L0HNW9"/>
<sequence length="599" mass="67421">MSVKDKALLMGGSEALPQPCPHQGRKSPRRNLRRWLWGFIAVMFACHTLPRLVYYNASHDCVQPDTIVPKRRQDITDKNYEGLFKKDAEWRKEASERLAQAVRIKTETFDFLRDVPPPQDGEDVPERKGLEEFRQWLEKAYPQVHQNLSREVVNRYALLYTWKGTDESAKPLVLCSHMDTVPVPESSLDQWTHPPFSGYNDGKYIWGRGSVDTKNTLVGIVEAVETLLRAGFEPQRTVILAFGFDEEISGYQGAQYLAKTLLDRGLKDGVELLVDEGPGIGEDQGATFARVGVAEKGYTDVTISVITPGGHSSIPPAHTGIGILSHLITRLEANPHEAVLSDDNPFLAYLRCEAKFAPDMSQWLRTAIRKINIFRPALVRYLSKDPRTRYMLATSQAVDMIHGGVKLNALPELATAEVNHRIAVHTNVSQLESHLRHLLGTTTEKLGLEFIYTDHLGKNWTKNTHCEKKWTGTVHITTYKGALEPAPISPFENSKAWSLLGGTIRRVSGDNWDLGSKEKVLKANSTSGDQNPVIVAPVLMPANTDTRHYWNLTRNIYRFNPVRGEKAFGVHTVNEHIAIDAFVESVAFYHELIRNFDEL</sequence>
<reference evidence="10 11" key="1">
    <citation type="submission" date="2009-08" db="EMBL/GenBank/DDBJ databases">
        <title>The Genome Sequence of Spizellomyces punctatus strain DAOM BR117.</title>
        <authorList>
            <consortium name="The Broad Institute Genome Sequencing Platform"/>
            <person name="Russ C."/>
            <person name="Cuomo C."/>
            <person name="Shea T."/>
            <person name="Young S.K."/>
            <person name="Zeng Q."/>
            <person name="Koehrsen M."/>
            <person name="Haas B."/>
            <person name="Borodovsky M."/>
            <person name="Guigo R."/>
            <person name="Alvarado L."/>
            <person name="Berlin A."/>
            <person name="Bochicchio J."/>
            <person name="Borenstein D."/>
            <person name="Chapman S."/>
            <person name="Chen Z."/>
            <person name="Engels R."/>
            <person name="Freedman E."/>
            <person name="Gellesch M."/>
            <person name="Goldberg J."/>
            <person name="Griggs A."/>
            <person name="Gujja S."/>
            <person name="Heiman D."/>
            <person name="Hepburn T."/>
            <person name="Howarth C."/>
            <person name="Jen D."/>
            <person name="Larson L."/>
            <person name="Lewis B."/>
            <person name="Mehta T."/>
            <person name="Park D."/>
            <person name="Pearson M."/>
            <person name="Roberts A."/>
            <person name="Saif S."/>
            <person name="Shenoy N."/>
            <person name="Sisk P."/>
            <person name="Stolte C."/>
            <person name="Sykes S."/>
            <person name="Thomson T."/>
            <person name="Walk T."/>
            <person name="White J."/>
            <person name="Yandava C."/>
            <person name="Burger G."/>
            <person name="Gray M.W."/>
            <person name="Holland P.W.H."/>
            <person name="King N."/>
            <person name="Lang F.B.F."/>
            <person name="Roger A.J."/>
            <person name="Ruiz-Trillo I."/>
            <person name="Lander E."/>
            <person name="Nusbaum C."/>
        </authorList>
    </citation>
    <scope>NUCLEOTIDE SEQUENCE [LARGE SCALE GENOMIC DNA]</scope>
    <source>
        <strain evidence="10 11">DAOM BR117</strain>
    </source>
</reference>
<dbReference type="FunCoup" id="A0A0L0HNW9">
    <property type="interactions" value="7"/>
</dbReference>
<keyword evidence="8" id="KW-0812">Transmembrane</keyword>
<evidence type="ECO:0000313" key="11">
    <source>
        <dbReference type="Proteomes" id="UP000053201"/>
    </source>
</evidence>
<dbReference type="PANTHER" id="PTHR45962:SF1">
    <property type="entry name" value="N-FATTY-ACYL-AMINO ACID SYNTHASE_HYDROLASE PM20D1"/>
    <property type="match status" value="1"/>
</dbReference>
<evidence type="ECO:0000313" key="10">
    <source>
        <dbReference type="EMBL" id="KND02640.1"/>
    </source>
</evidence>
<feature type="binding site" evidence="7">
    <location>
        <position position="212"/>
    </location>
    <ligand>
        <name>Zn(2+)</name>
        <dbReference type="ChEBI" id="CHEBI:29105"/>
        <label>1</label>
    </ligand>
</feature>
<dbReference type="GO" id="GO:1990845">
    <property type="term" value="P:adaptive thermogenesis"/>
    <property type="evidence" value="ECO:0007669"/>
    <property type="project" value="UniProtKB-ARBA"/>
</dbReference>
<keyword evidence="2" id="KW-0645">Protease</keyword>
<dbReference type="SUPFAM" id="SSF53187">
    <property type="entry name" value="Zn-dependent exopeptidases"/>
    <property type="match status" value="1"/>
</dbReference>
<dbReference type="OMA" id="ETDFVWG"/>
<dbReference type="PANTHER" id="PTHR45962">
    <property type="entry name" value="N-FATTY-ACYL-AMINO ACID SYNTHASE/HYDROLASE PM20D1"/>
    <property type="match status" value="1"/>
</dbReference>
<feature type="binding site" evidence="7">
    <location>
        <position position="571"/>
    </location>
    <ligand>
        <name>Zn(2+)</name>
        <dbReference type="ChEBI" id="CHEBI:29105"/>
        <label>1</label>
    </ligand>
</feature>
<dbReference type="GO" id="GO:0004181">
    <property type="term" value="F:metallocarboxypeptidase activity"/>
    <property type="evidence" value="ECO:0007669"/>
    <property type="project" value="InterPro"/>
</dbReference>
<dbReference type="GO" id="GO:0000328">
    <property type="term" value="C:fungal-type vacuole lumen"/>
    <property type="evidence" value="ECO:0007669"/>
    <property type="project" value="TreeGrafter"/>
</dbReference>